<dbReference type="Proteomes" id="UP001159427">
    <property type="component" value="Unassembled WGS sequence"/>
</dbReference>
<reference evidence="2 3" key="1">
    <citation type="submission" date="2022-05" db="EMBL/GenBank/DDBJ databases">
        <authorList>
            <consortium name="Genoscope - CEA"/>
            <person name="William W."/>
        </authorList>
    </citation>
    <scope>NUCLEOTIDE SEQUENCE [LARGE SCALE GENOMIC DNA]</scope>
</reference>
<sequence length="71" mass="7710">MSSLFTFCSKSTNCEECGDYVRHIFSLVPGSIAVIGILALLLFQAPQTQCRRNAAKSDASIKSEGKADNRL</sequence>
<feature type="transmembrane region" description="Helical" evidence="1">
    <location>
        <begin position="24"/>
        <end position="43"/>
    </location>
</feature>
<comment type="caution">
    <text evidence="2">The sequence shown here is derived from an EMBL/GenBank/DDBJ whole genome shotgun (WGS) entry which is preliminary data.</text>
</comment>
<dbReference type="EMBL" id="CALNXI010002298">
    <property type="protein sequence ID" value="CAH3185958.1"/>
    <property type="molecule type" value="Genomic_DNA"/>
</dbReference>
<proteinExistence type="predicted"/>
<protein>
    <submittedName>
        <fullName evidence="2">Uncharacterized protein</fullName>
    </submittedName>
</protein>
<keyword evidence="3" id="KW-1185">Reference proteome</keyword>
<evidence type="ECO:0000256" key="1">
    <source>
        <dbReference type="SAM" id="Phobius"/>
    </source>
</evidence>
<gene>
    <name evidence="2" type="ORF">PEVE_00016461</name>
</gene>
<evidence type="ECO:0000313" key="2">
    <source>
        <dbReference type="EMBL" id="CAH3185958.1"/>
    </source>
</evidence>
<evidence type="ECO:0000313" key="3">
    <source>
        <dbReference type="Proteomes" id="UP001159427"/>
    </source>
</evidence>
<organism evidence="2 3">
    <name type="scientific">Porites evermanni</name>
    <dbReference type="NCBI Taxonomy" id="104178"/>
    <lineage>
        <taxon>Eukaryota</taxon>
        <taxon>Metazoa</taxon>
        <taxon>Cnidaria</taxon>
        <taxon>Anthozoa</taxon>
        <taxon>Hexacorallia</taxon>
        <taxon>Scleractinia</taxon>
        <taxon>Fungiina</taxon>
        <taxon>Poritidae</taxon>
        <taxon>Porites</taxon>
    </lineage>
</organism>
<keyword evidence="1" id="KW-0472">Membrane</keyword>
<accession>A0ABN8S881</accession>
<keyword evidence="1" id="KW-1133">Transmembrane helix</keyword>
<keyword evidence="1" id="KW-0812">Transmembrane</keyword>
<name>A0ABN8S881_9CNID</name>